<protein>
    <submittedName>
        <fullName evidence="6">Uncharacterized protein</fullName>
    </submittedName>
</protein>
<accession>C4JW75</accession>
<evidence type="ECO:0000256" key="3">
    <source>
        <dbReference type="ARBA" id="ARBA00022824"/>
    </source>
</evidence>
<gene>
    <name evidence="6" type="ORF">UREG_06817</name>
</gene>
<keyword evidence="2" id="KW-0812">Transmembrane</keyword>
<evidence type="ECO:0000313" key="6">
    <source>
        <dbReference type="EMBL" id="EEP81952.1"/>
    </source>
</evidence>
<dbReference type="InterPro" id="IPR021013">
    <property type="entry name" value="ATPase_Vma12"/>
</dbReference>
<dbReference type="KEGG" id="ure:UREG_06817"/>
<dbReference type="PANTHER" id="PTHR31394:SF1">
    <property type="entry name" value="TRANSMEMBRANE PROTEIN 199"/>
    <property type="match status" value="1"/>
</dbReference>
<keyword evidence="4" id="KW-1133">Transmembrane helix</keyword>
<keyword evidence="5" id="KW-0472">Membrane</keyword>
<evidence type="ECO:0000256" key="2">
    <source>
        <dbReference type="ARBA" id="ARBA00022692"/>
    </source>
</evidence>
<dbReference type="HOGENOM" id="CLU_1210574_0_0_1"/>
<evidence type="ECO:0000313" key="7">
    <source>
        <dbReference type="Proteomes" id="UP000002058"/>
    </source>
</evidence>
<proteinExistence type="predicted"/>
<dbReference type="InParanoid" id="C4JW75"/>
<name>C4JW75_UNCRE</name>
<dbReference type="Proteomes" id="UP000002058">
    <property type="component" value="Unassembled WGS sequence"/>
</dbReference>
<dbReference type="GO" id="GO:0005789">
    <property type="term" value="C:endoplasmic reticulum membrane"/>
    <property type="evidence" value="ECO:0007669"/>
    <property type="project" value="UniProtKB-SubCell"/>
</dbReference>
<evidence type="ECO:0000256" key="4">
    <source>
        <dbReference type="ARBA" id="ARBA00022989"/>
    </source>
</evidence>
<evidence type="ECO:0000256" key="1">
    <source>
        <dbReference type="ARBA" id="ARBA00004477"/>
    </source>
</evidence>
<reference evidence="7" key="1">
    <citation type="journal article" date="2009" name="Genome Res.">
        <title>Comparative genomic analyses of the human fungal pathogens Coccidioides and their relatives.</title>
        <authorList>
            <person name="Sharpton T.J."/>
            <person name="Stajich J.E."/>
            <person name="Rounsley S.D."/>
            <person name="Gardner M.J."/>
            <person name="Wortman J.R."/>
            <person name="Jordar V.S."/>
            <person name="Maiti R."/>
            <person name="Kodira C.D."/>
            <person name="Neafsey D.E."/>
            <person name="Zeng Q."/>
            <person name="Hung C.-Y."/>
            <person name="McMahan C."/>
            <person name="Muszewska A."/>
            <person name="Grynberg M."/>
            <person name="Mandel M.A."/>
            <person name="Kellner E.M."/>
            <person name="Barker B.M."/>
            <person name="Galgiani J.N."/>
            <person name="Orbach M.J."/>
            <person name="Kirkland T.N."/>
            <person name="Cole G.T."/>
            <person name="Henn M.R."/>
            <person name="Birren B.W."/>
            <person name="Taylor J.W."/>
        </authorList>
    </citation>
    <scope>NUCLEOTIDE SEQUENCE [LARGE SCALE GENOMIC DNA]</scope>
    <source>
        <strain evidence="7">UAMH 1704</strain>
    </source>
</reference>
<evidence type="ECO:0000256" key="5">
    <source>
        <dbReference type="ARBA" id="ARBA00023136"/>
    </source>
</evidence>
<comment type="subcellular location">
    <subcellularLocation>
        <location evidence="1">Endoplasmic reticulum membrane</location>
        <topology evidence="1">Multi-pass membrane protein</topology>
    </subcellularLocation>
</comment>
<dbReference type="VEuPathDB" id="FungiDB:UREG_06817"/>
<dbReference type="eggNOG" id="ENOG502RXKD">
    <property type="taxonomic scope" value="Eukaryota"/>
</dbReference>
<dbReference type="GeneID" id="8437344"/>
<dbReference type="STRING" id="336963.C4JW75"/>
<dbReference type="OrthoDB" id="19981at2759"/>
<dbReference type="EMBL" id="CH476618">
    <property type="protein sequence ID" value="EEP81952.1"/>
    <property type="molecule type" value="Genomic_DNA"/>
</dbReference>
<keyword evidence="7" id="KW-1185">Reference proteome</keyword>
<sequence length="229" mass="25606">MRGFQSGSMTSSPLCHDESATRDFLMGLDWTLLGMFALRQGHQRQATQNPAWNSNEFTFFHCFSPCFRMVLLVVTPLILAALESIPQHVRDELSLPAPKLDEAISHCQLIALSRKLSSVSYKHRTSISEAGKFEHGHVRDFSLNALLRGTKLYLPPQPPTPAPSPEYLALKARLEAEAQAKEYQSYLHRPSVSQSTRQPLPIFASSVINTPSSHAEDTFDDPSYPLVRS</sequence>
<keyword evidence="3" id="KW-0256">Endoplasmic reticulum</keyword>
<organism evidence="6 7">
    <name type="scientific">Uncinocarpus reesii (strain UAMH 1704)</name>
    <dbReference type="NCBI Taxonomy" id="336963"/>
    <lineage>
        <taxon>Eukaryota</taxon>
        <taxon>Fungi</taxon>
        <taxon>Dikarya</taxon>
        <taxon>Ascomycota</taxon>
        <taxon>Pezizomycotina</taxon>
        <taxon>Eurotiomycetes</taxon>
        <taxon>Eurotiomycetidae</taxon>
        <taxon>Onygenales</taxon>
        <taxon>Onygenaceae</taxon>
        <taxon>Uncinocarpus</taxon>
    </lineage>
</organism>
<dbReference type="RefSeq" id="XP_002583850.1">
    <property type="nucleotide sequence ID" value="XM_002583804.1"/>
</dbReference>
<dbReference type="PANTHER" id="PTHR31394">
    <property type="entry name" value="TRANSMEMBRANE PROTEIN 199"/>
    <property type="match status" value="1"/>
</dbReference>
<dbReference type="AlphaFoldDB" id="C4JW75"/>
<dbReference type="GO" id="GO:0070072">
    <property type="term" value="P:vacuolar proton-transporting V-type ATPase complex assembly"/>
    <property type="evidence" value="ECO:0007669"/>
    <property type="project" value="InterPro"/>
</dbReference>
<dbReference type="Pfam" id="PF11712">
    <property type="entry name" value="Vma12"/>
    <property type="match status" value="1"/>
</dbReference>